<keyword evidence="1 2" id="KW-0238">DNA-binding</keyword>
<dbReference type="EMBL" id="KV784365">
    <property type="protein sequence ID" value="OEU12270.1"/>
    <property type="molecule type" value="Genomic_DNA"/>
</dbReference>
<reference evidence="5 6" key="1">
    <citation type="submission" date="2016-09" db="EMBL/GenBank/DDBJ databases">
        <title>Extensive genetic diversity and differential bi-allelic expression allows diatom success in the polar Southern Ocean.</title>
        <authorList>
            <consortium name="DOE Joint Genome Institute"/>
            <person name="Mock T."/>
            <person name="Otillar R.P."/>
            <person name="Strauss J."/>
            <person name="Dupont C."/>
            <person name="Frickenhaus S."/>
            <person name="Maumus F."/>
            <person name="Mcmullan M."/>
            <person name="Sanges R."/>
            <person name="Schmutz J."/>
            <person name="Toseland A."/>
            <person name="Valas R."/>
            <person name="Veluchamy A."/>
            <person name="Ward B.J."/>
            <person name="Allen A."/>
            <person name="Barry K."/>
            <person name="Falciatore A."/>
            <person name="Ferrante M."/>
            <person name="Fortunato A.E."/>
            <person name="Gloeckner G."/>
            <person name="Gruber A."/>
            <person name="Hipkin R."/>
            <person name="Janech M."/>
            <person name="Kroth P."/>
            <person name="Leese F."/>
            <person name="Lindquist E."/>
            <person name="Lyon B.R."/>
            <person name="Martin J."/>
            <person name="Mayer C."/>
            <person name="Parker M."/>
            <person name="Quesneville H."/>
            <person name="Raymond J."/>
            <person name="Uhlig C."/>
            <person name="Valentin K.U."/>
            <person name="Worden A.Z."/>
            <person name="Armbrust E.V."/>
            <person name="Bowler C."/>
            <person name="Green B."/>
            <person name="Moulton V."/>
            <person name="Van Oosterhout C."/>
            <person name="Grigoriev I."/>
        </authorList>
    </citation>
    <scope>NUCLEOTIDE SEQUENCE [LARGE SCALE GENOMIC DNA]</scope>
    <source>
        <strain evidence="5 6">CCMP1102</strain>
    </source>
</reference>
<dbReference type="Gene3D" id="1.10.30.10">
    <property type="entry name" value="High mobility group box domain"/>
    <property type="match status" value="1"/>
</dbReference>
<gene>
    <name evidence="5" type="ORF">FRACYDRAFT_270568</name>
</gene>
<dbReference type="InterPro" id="IPR050342">
    <property type="entry name" value="HMGB"/>
</dbReference>
<evidence type="ECO:0000256" key="2">
    <source>
        <dbReference type="PROSITE-ProRule" id="PRU00267"/>
    </source>
</evidence>
<accession>A0A1E7F223</accession>
<evidence type="ECO:0000313" key="6">
    <source>
        <dbReference type="Proteomes" id="UP000095751"/>
    </source>
</evidence>
<sequence>MLGQGASANAVAPPIATSQREPGESGVFQSGSIPEFAKSGKKSRPKKPKNKPKRPLSAYNIFFRDERANILAGIPDKEEDDEDDNEDEHDDGLDGPKKKTGKKRKRPPHGKIGFESLAKIVGQRWKELKPDELAKYKKLADVDMVRYRAEMESYVAKQREGLEQSREHLDNLVGDDNNKGHFFGNN</sequence>
<feature type="domain" description="HMG box" evidence="4">
    <location>
        <begin position="52"/>
        <end position="155"/>
    </location>
</feature>
<evidence type="ECO:0000313" key="5">
    <source>
        <dbReference type="EMBL" id="OEU12270.1"/>
    </source>
</evidence>
<dbReference type="AlphaFoldDB" id="A0A1E7F223"/>
<evidence type="ECO:0000259" key="4">
    <source>
        <dbReference type="PROSITE" id="PS50118"/>
    </source>
</evidence>
<dbReference type="Proteomes" id="UP000095751">
    <property type="component" value="Unassembled WGS sequence"/>
</dbReference>
<protein>
    <recommendedName>
        <fullName evidence="4">HMG box domain-containing protein</fullName>
    </recommendedName>
</protein>
<dbReference type="SMART" id="SM00398">
    <property type="entry name" value="HMG"/>
    <property type="match status" value="1"/>
</dbReference>
<dbReference type="PANTHER" id="PTHR48112">
    <property type="entry name" value="HIGH MOBILITY GROUP PROTEIN DSP1"/>
    <property type="match status" value="1"/>
</dbReference>
<feature type="region of interest" description="Disordered" evidence="3">
    <location>
        <begin position="1"/>
        <end position="115"/>
    </location>
</feature>
<dbReference type="PROSITE" id="PS50118">
    <property type="entry name" value="HMG_BOX_2"/>
    <property type="match status" value="1"/>
</dbReference>
<dbReference type="InterPro" id="IPR009071">
    <property type="entry name" value="HMG_box_dom"/>
</dbReference>
<evidence type="ECO:0000256" key="1">
    <source>
        <dbReference type="ARBA" id="ARBA00023125"/>
    </source>
</evidence>
<evidence type="ECO:0000256" key="3">
    <source>
        <dbReference type="SAM" id="MobiDB-lite"/>
    </source>
</evidence>
<dbReference type="GO" id="GO:0003677">
    <property type="term" value="F:DNA binding"/>
    <property type="evidence" value="ECO:0007669"/>
    <property type="project" value="UniProtKB-UniRule"/>
</dbReference>
<dbReference type="InterPro" id="IPR036910">
    <property type="entry name" value="HMG_box_dom_sf"/>
</dbReference>
<organism evidence="5 6">
    <name type="scientific">Fragilariopsis cylindrus CCMP1102</name>
    <dbReference type="NCBI Taxonomy" id="635003"/>
    <lineage>
        <taxon>Eukaryota</taxon>
        <taxon>Sar</taxon>
        <taxon>Stramenopiles</taxon>
        <taxon>Ochrophyta</taxon>
        <taxon>Bacillariophyta</taxon>
        <taxon>Bacillariophyceae</taxon>
        <taxon>Bacillariophycidae</taxon>
        <taxon>Bacillariales</taxon>
        <taxon>Bacillariaceae</taxon>
        <taxon>Fragilariopsis</taxon>
    </lineage>
</organism>
<keyword evidence="2" id="KW-0539">Nucleus</keyword>
<keyword evidence="6" id="KW-1185">Reference proteome</keyword>
<dbReference type="PANTHER" id="PTHR48112:SF15">
    <property type="entry name" value="HMG BOX DOMAIN-CONTAINING PROTEIN"/>
    <property type="match status" value="1"/>
</dbReference>
<dbReference type="GO" id="GO:0005634">
    <property type="term" value="C:nucleus"/>
    <property type="evidence" value="ECO:0007669"/>
    <property type="project" value="UniProtKB-UniRule"/>
</dbReference>
<feature type="DNA-binding region" description="HMG box" evidence="2">
    <location>
        <begin position="52"/>
        <end position="155"/>
    </location>
</feature>
<dbReference type="Pfam" id="PF00505">
    <property type="entry name" value="HMG_box"/>
    <property type="match status" value="1"/>
</dbReference>
<feature type="compositionally biased region" description="Basic residues" evidence="3">
    <location>
        <begin position="98"/>
        <end position="109"/>
    </location>
</feature>
<dbReference type="OrthoDB" id="49060at2759"/>
<dbReference type="KEGG" id="fcy:FRACYDRAFT_270568"/>
<proteinExistence type="predicted"/>
<dbReference type="SUPFAM" id="SSF47095">
    <property type="entry name" value="HMG-box"/>
    <property type="match status" value="1"/>
</dbReference>
<feature type="compositionally biased region" description="Basic residues" evidence="3">
    <location>
        <begin position="39"/>
        <end position="54"/>
    </location>
</feature>
<feature type="compositionally biased region" description="Acidic residues" evidence="3">
    <location>
        <begin position="77"/>
        <end position="91"/>
    </location>
</feature>
<dbReference type="InParanoid" id="A0A1E7F223"/>
<name>A0A1E7F223_9STRA</name>